<reference evidence="2" key="1">
    <citation type="submission" date="2017-02" db="EMBL/GenBank/DDBJ databases">
        <authorList>
            <person name="Varghese N."/>
            <person name="Submissions S."/>
        </authorList>
    </citation>
    <scope>NUCLEOTIDE SEQUENCE [LARGE SCALE GENOMIC DNA]</scope>
    <source>
        <strain evidence="2">R11H</strain>
    </source>
</reference>
<dbReference type="RefSeq" id="WP_079639970.1">
    <property type="nucleotide sequence ID" value="NZ_FUYP01000036.1"/>
</dbReference>
<gene>
    <name evidence="1" type="ORF">SAMN06295937_10362</name>
</gene>
<dbReference type="EMBL" id="FUYP01000036">
    <property type="protein sequence ID" value="SKB95660.1"/>
    <property type="molecule type" value="Genomic_DNA"/>
</dbReference>
<organism evidence="1 2">
    <name type="scientific">Sphingopyxis flava</name>
    <dbReference type="NCBI Taxonomy" id="1507287"/>
    <lineage>
        <taxon>Bacteria</taxon>
        <taxon>Pseudomonadati</taxon>
        <taxon>Pseudomonadota</taxon>
        <taxon>Alphaproteobacteria</taxon>
        <taxon>Sphingomonadales</taxon>
        <taxon>Sphingomonadaceae</taxon>
        <taxon>Sphingopyxis</taxon>
    </lineage>
</organism>
<proteinExistence type="predicted"/>
<accession>A0A1T5FHJ3</accession>
<dbReference type="AlphaFoldDB" id="A0A1T5FHJ3"/>
<evidence type="ECO:0000313" key="1">
    <source>
        <dbReference type="EMBL" id="SKB95660.1"/>
    </source>
</evidence>
<evidence type="ECO:0000313" key="2">
    <source>
        <dbReference type="Proteomes" id="UP000190044"/>
    </source>
</evidence>
<protein>
    <submittedName>
        <fullName evidence="1">Uncharacterized protein</fullName>
    </submittedName>
</protein>
<keyword evidence="2" id="KW-1185">Reference proteome</keyword>
<dbReference type="Proteomes" id="UP000190044">
    <property type="component" value="Unassembled WGS sequence"/>
</dbReference>
<sequence length="69" mass="7660">MGDAPDLARLIERQGRMLETLVKLAERPALALTPQTMAAEIAEAGRTAGNADHELLEHRAFNRTHSRRL</sequence>
<name>A0A1T5FHJ3_9SPHN</name>